<reference evidence="3 4" key="2">
    <citation type="journal article" date="2021" name="Genomics">
        <title>High-quality reference genome for Clonorchis sinensis.</title>
        <authorList>
            <person name="Young N.D."/>
            <person name="Stroehlein A.J."/>
            <person name="Kinkar L."/>
            <person name="Wang T."/>
            <person name="Sohn W.M."/>
            <person name="Chang B.C.H."/>
            <person name="Kaur P."/>
            <person name="Weisz D."/>
            <person name="Dudchenko O."/>
            <person name="Aiden E.L."/>
            <person name="Korhonen P.K."/>
            <person name="Gasser R.B."/>
        </authorList>
    </citation>
    <scope>NUCLEOTIDE SEQUENCE [LARGE SCALE GENOMIC DNA]</scope>
    <source>
        <strain evidence="3">Cs-k2</strain>
    </source>
</reference>
<protein>
    <submittedName>
        <fullName evidence="3">Mitotic spindle checkpoint protein Bub3</fullName>
    </submittedName>
</protein>
<dbReference type="InterPro" id="IPR015943">
    <property type="entry name" value="WD40/YVTN_repeat-like_dom_sf"/>
</dbReference>
<dbReference type="AlphaFoldDB" id="A0A3R7JZY9"/>
<comment type="caution">
    <text evidence="3">The sequence shown here is derived from an EMBL/GenBank/DDBJ whole genome shotgun (WGS) entry which is preliminary data.</text>
</comment>
<dbReference type="InParanoid" id="A0A3R7JZY9"/>
<sequence>MNVQYLHHLPTLLSQALAALSLPAARTCTPLRTAVPRQYKRTEQLHTYCCKLLVSTGLNELGMFEWSFAGINTSLPGAGGDDCVNYLPASQRLLETLTITGVFAYLSIWALPRLTFPAFILPMNSNPLRQGLLVIHCIVFGIELGFKCATESLLWVLNPCHILTALQIIMLACQPSLLATVLFRLQMHMLNGPLLALAFPVLNTRQLPFEWTVYFIQHLLLLLIPVLMLDQTTVYSVEPLDDVSWSVLALSLQILYHFLILQPIALLTGINLNHMLCPAITDPFAGPHYRVMAMVHQPPLILILGKCISCFSLSLSSSPWPWQTSPMMVCQSTTDTSNSSSSSVTSNPGKLHWLNSEPESEMMTLAATPWCWSDLFRYQTPTMVPGLTTTVDQHKLSSLPTDGVTAVQFQPGKATPQFLVASSWDCTVRIYDVASGSQRMMYQHSTPVLDTTFSDTVHVLSGALRGDLKLFDCNTNQSQQLGSCTRAISTMHYNPTIQACITGSWDCTVRMWDPRASSSSNNASGDKGGAMSVHRQPNTVYTMDSIRHNLVVGTAGRHVLIWDLRQMHAPVEQRESSLRYQTRCIRCFPNGQGYILGSIEGRIAVEMFDPSPEAQKKKYAFKCHRVKEENMEIIYPVTAIAFHQGYNTFATGGCDGIVNIWDGFNRKRLAQLAKYPTSISSLAFSEDGHQLAIASSYMYERGQIEDEPEPTIYVRSVADNEVKPKHLAAAASNAPAGGGAPIKT</sequence>
<evidence type="ECO:0000313" key="4">
    <source>
        <dbReference type="Proteomes" id="UP000286415"/>
    </source>
</evidence>
<dbReference type="EMBL" id="NIRI02000042">
    <property type="protein sequence ID" value="KAG5447565.1"/>
    <property type="molecule type" value="Genomic_DNA"/>
</dbReference>
<gene>
    <name evidence="3" type="ORF">CSKR_101334</name>
</gene>
<dbReference type="PANTHER" id="PTHR10971">
    <property type="entry name" value="MRNA EXPORT FACTOR AND BUB3"/>
    <property type="match status" value="1"/>
</dbReference>
<dbReference type="SMART" id="SM00320">
    <property type="entry name" value="WD40"/>
    <property type="match status" value="6"/>
</dbReference>
<evidence type="ECO:0000256" key="2">
    <source>
        <dbReference type="ARBA" id="ARBA00022737"/>
    </source>
</evidence>
<reference evidence="3 4" key="1">
    <citation type="journal article" date="2018" name="Biotechnol. Adv.">
        <title>Improved genomic resources and new bioinformatic workflow for the carcinogenic parasite Clonorchis sinensis: Biotechnological implications.</title>
        <authorList>
            <person name="Wang D."/>
            <person name="Korhonen P.K."/>
            <person name="Gasser R.B."/>
            <person name="Young N.D."/>
        </authorList>
    </citation>
    <scope>NUCLEOTIDE SEQUENCE [LARGE SCALE GENOMIC DNA]</scope>
    <source>
        <strain evidence="3">Cs-k2</strain>
    </source>
</reference>
<keyword evidence="4" id="KW-1185">Reference proteome</keyword>
<evidence type="ECO:0000313" key="3">
    <source>
        <dbReference type="EMBL" id="KAG5447565.1"/>
    </source>
</evidence>
<keyword evidence="2" id="KW-0677">Repeat</keyword>
<dbReference type="Pfam" id="PF00400">
    <property type="entry name" value="WD40"/>
    <property type="match status" value="3"/>
</dbReference>
<dbReference type="PROSITE" id="PS50082">
    <property type="entry name" value="WD_REPEATS_2"/>
    <property type="match status" value="2"/>
</dbReference>
<dbReference type="OrthoDB" id="10262475at2759"/>
<dbReference type="InterPro" id="IPR036322">
    <property type="entry name" value="WD40_repeat_dom_sf"/>
</dbReference>
<accession>A0A3R7JZY9</accession>
<evidence type="ECO:0000256" key="1">
    <source>
        <dbReference type="ARBA" id="ARBA00022574"/>
    </source>
</evidence>
<keyword evidence="1" id="KW-0853">WD repeat</keyword>
<organism evidence="3 4">
    <name type="scientific">Clonorchis sinensis</name>
    <name type="common">Chinese liver fluke</name>
    <dbReference type="NCBI Taxonomy" id="79923"/>
    <lineage>
        <taxon>Eukaryota</taxon>
        <taxon>Metazoa</taxon>
        <taxon>Spiralia</taxon>
        <taxon>Lophotrochozoa</taxon>
        <taxon>Platyhelminthes</taxon>
        <taxon>Trematoda</taxon>
        <taxon>Digenea</taxon>
        <taxon>Opisthorchiida</taxon>
        <taxon>Opisthorchiata</taxon>
        <taxon>Opisthorchiidae</taxon>
        <taxon>Clonorchis</taxon>
    </lineage>
</organism>
<dbReference type="Pfam" id="PF14808">
    <property type="entry name" value="TMEM164"/>
    <property type="match status" value="1"/>
</dbReference>
<dbReference type="InterPro" id="IPR001680">
    <property type="entry name" value="WD40_rpt"/>
</dbReference>
<name>A0A3R7JZY9_CLOSI</name>
<dbReference type="Gene3D" id="2.130.10.10">
    <property type="entry name" value="YVTN repeat-like/Quinoprotein amine dehydrogenase"/>
    <property type="match status" value="1"/>
</dbReference>
<dbReference type="STRING" id="79923.A0A3R7JZY9"/>
<dbReference type="Proteomes" id="UP000286415">
    <property type="component" value="Unassembled WGS sequence"/>
</dbReference>
<proteinExistence type="predicted"/>
<dbReference type="SUPFAM" id="SSF50978">
    <property type="entry name" value="WD40 repeat-like"/>
    <property type="match status" value="1"/>
</dbReference>